<evidence type="ECO:0000313" key="3">
    <source>
        <dbReference type="EMBL" id="HIT39069.1"/>
    </source>
</evidence>
<dbReference type="SUPFAM" id="SSF52266">
    <property type="entry name" value="SGNH hydrolase"/>
    <property type="match status" value="1"/>
</dbReference>
<evidence type="ECO:0000256" key="1">
    <source>
        <dbReference type="SAM" id="SignalP"/>
    </source>
</evidence>
<gene>
    <name evidence="3" type="ORF">IAD06_03395</name>
</gene>
<dbReference type="GO" id="GO:0004622">
    <property type="term" value="F:phosphatidylcholine lysophospholipase activity"/>
    <property type="evidence" value="ECO:0007669"/>
    <property type="project" value="TreeGrafter"/>
</dbReference>
<dbReference type="AlphaFoldDB" id="A0A9D1KCY5"/>
<dbReference type="InterPro" id="IPR013830">
    <property type="entry name" value="SGNH_hydro"/>
</dbReference>
<sequence length="216" mass="24367">MKIKLLFLLIILVLPPTTEGKEPTRVACIGNSITYGYGLKNRSEECYPAVLGIMLGENYTVENFGISARTLLNKGDHPYMQEKLFTEARAFRPDIVIIKLGTNDTKPHNWKYGKEFRKDLSALIDSFRCEGNPRIYLCYPATVYGTKWGINDSTIVHGVIPAIKKTARRKKVKIIDLHTPTSGMPENFPDRVHPNANGARILAQTVYQAITSEKKR</sequence>
<dbReference type="Gene3D" id="3.40.50.1110">
    <property type="entry name" value="SGNH hydrolase"/>
    <property type="match status" value="1"/>
</dbReference>
<dbReference type="Proteomes" id="UP000886722">
    <property type="component" value="Unassembled WGS sequence"/>
</dbReference>
<accession>A0A9D1KCY5</accession>
<dbReference type="Pfam" id="PF13472">
    <property type="entry name" value="Lipase_GDSL_2"/>
    <property type="match status" value="1"/>
</dbReference>
<dbReference type="InterPro" id="IPR051532">
    <property type="entry name" value="Ester_Hydrolysis_Enzymes"/>
</dbReference>
<protein>
    <recommendedName>
        <fullName evidence="2">SGNH hydrolase-type esterase domain-containing protein</fullName>
    </recommendedName>
</protein>
<evidence type="ECO:0000313" key="4">
    <source>
        <dbReference type="Proteomes" id="UP000886722"/>
    </source>
</evidence>
<feature type="chain" id="PRO_5038933312" description="SGNH hydrolase-type esterase domain-containing protein" evidence="1">
    <location>
        <begin position="21"/>
        <end position="216"/>
    </location>
</feature>
<dbReference type="EMBL" id="DVKT01000024">
    <property type="protein sequence ID" value="HIT39069.1"/>
    <property type="molecule type" value="Genomic_DNA"/>
</dbReference>
<dbReference type="InterPro" id="IPR036514">
    <property type="entry name" value="SGNH_hydro_sf"/>
</dbReference>
<reference evidence="3" key="1">
    <citation type="submission" date="2020-10" db="EMBL/GenBank/DDBJ databases">
        <authorList>
            <person name="Gilroy R."/>
        </authorList>
    </citation>
    <scope>NUCLEOTIDE SEQUENCE</scope>
    <source>
        <strain evidence="3">21143</strain>
    </source>
</reference>
<organism evidence="3 4">
    <name type="scientific">Candidatus Caccoplasma intestinavium</name>
    <dbReference type="NCBI Taxonomy" id="2840716"/>
    <lineage>
        <taxon>Bacteria</taxon>
        <taxon>Pseudomonadati</taxon>
        <taxon>Bacteroidota</taxon>
        <taxon>Bacteroidia</taxon>
        <taxon>Bacteroidales</taxon>
        <taxon>Bacteroidaceae</taxon>
        <taxon>Bacteroidaceae incertae sedis</taxon>
        <taxon>Candidatus Caccoplasma</taxon>
    </lineage>
</organism>
<reference evidence="3" key="2">
    <citation type="journal article" date="2021" name="PeerJ">
        <title>Extensive microbial diversity within the chicken gut microbiome revealed by metagenomics and culture.</title>
        <authorList>
            <person name="Gilroy R."/>
            <person name="Ravi A."/>
            <person name="Getino M."/>
            <person name="Pursley I."/>
            <person name="Horton D.L."/>
            <person name="Alikhan N.F."/>
            <person name="Baker D."/>
            <person name="Gharbi K."/>
            <person name="Hall N."/>
            <person name="Watson M."/>
            <person name="Adriaenssens E.M."/>
            <person name="Foster-Nyarko E."/>
            <person name="Jarju S."/>
            <person name="Secka A."/>
            <person name="Antonio M."/>
            <person name="Oren A."/>
            <person name="Chaudhuri R.R."/>
            <person name="La Ragione R."/>
            <person name="Hildebrand F."/>
            <person name="Pallen M.J."/>
        </authorList>
    </citation>
    <scope>NUCLEOTIDE SEQUENCE</scope>
    <source>
        <strain evidence="3">21143</strain>
    </source>
</reference>
<dbReference type="PANTHER" id="PTHR30383">
    <property type="entry name" value="THIOESTERASE 1/PROTEASE 1/LYSOPHOSPHOLIPASE L1"/>
    <property type="match status" value="1"/>
</dbReference>
<evidence type="ECO:0000259" key="2">
    <source>
        <dbReference type="Pfam" id="PF13472"/>
    </source>
</evidence>
<feature type="domain" description="SGNH hydrolase-type esterase" evidence="2">
    <location>
        <begin position="28"/>
        <end position="201"/>
    </location>
</feature>
<name>A0A9D1KCY5_9BACT</name>
<comment type="caution">
    <text evidence="3">The sequence shown here is derived from an EMBL/GenBank/DDBJ whole genome shotgun (WGS) entry which is preliminary data.</text>
</comment>
<feature type="signal peptide" evidence="1">
    <location>
        <begin position="1"/>
        <end position="20"/>
    </location>
</feature>
<proteinExistence type="predicted"/>
<keyword evidence="1" id="KW-0732">Signal</keyword>
<dbReference type="PANTHER" id="PTHR30383:SF5">
    <property type="entry name" value="SGNH HYDROLASE-TYPE ESTERASE DOMAIN-CONTAINING PROTEIN"/>
    <property type="match status" value="1"/>
</dbReference>